<keyword evidence="1" id="KW-0472">Membrane</keyword>
<name>A0AA36HD25_CYLNA</name>
<feature type="transmembrane region" description="Helical" evidence="1">
    <location>
        <begin position="109"/>
        <end position="136"/>
    </location>
</feature>
<proteinExistence type="predicted"/>
<feature type="transmembrane region" description="Helical" evidence="1">
    <location>
        <begin position="24"/>
        <end position="45"/>
    </location>
</feature>
<keyword evidence="1" id="KW-1133">Transmembrane helix</keyword>
<comment type="caution">
    <text evidence="2">The sequence shown here is derived from an EMBL/GenBank/DDBJ whole genome shotgun (WGS) entry which is preliminary data.</text>
</comment>
<organism evidence="2 3">
    <name type="scientific">Cylicocyclus nassatus</name>
    <name type="common">Nematode worm</name>
    <dbReference type="NCBI Taxonomy" id="53992"/>
    <lineage>
        <taxon>Eukaryota</taxon>
        <taxon>Metazoa</taxon>
        <taxon>Ecdysozoa</taxon>
        <taxon>Nematoda</taxon>
        <taxon>Chromadorea</taxon>
        <taxon>Rhabditida</taxon>
        <taxon>Rhabditina</taxon>
        <taxon>Rhabditomorpha</taxon>
        <taxon>Strongyloidea</taxon>
        <taxon>Strongylidae</taxon>
        <taxon>Cylicocyclus</taxon>
    </lineage>
</organism>
<accession>A0AA36HD25</accession>
<reference evidence="2" key="1">
    <citation type="submission" date="2023-07" db="EMBL/GenBank/DDBJ databases">
        <authorList>
            <consortium name="CYATHOMIX"/>
        </authorList>
    </citation>
    <scope>NUCLEOTIDE SEQUENCE</scope>
    <source>
        <strain evidence="2">N/A</strain>
    </source>
</reference>
<evidence type="ECO:0000256" key="1">
    <source>
        <dbReference type="SAM" id="Phobius"/>
    </source>
</evidence>
<keyword evidence="3" id="KW-1185">Reference proteome</keyword>
<protein>
    <submittedName>
        <fullName evidence="2">Uncharacterized protein</fullName>
    </submittedName>
</protein>
<keyword evidence="1" id="KW-0812">Transmembrane</keyword>
<sequence length="203" mass="22450">MDHSTMFTLSNWLRSKKKMFQSRMVTGILIMVNFGNSIILSLEAFGPDSVLSFAIFVLNTVIVALAMYGIFAFKPVFLTPNVILKVSLSSAALFHGLQEAESNDSASVFHFAWLLISVCLFIWEIHAMFSATFGVMKEMKLRAYSKPPPSYSQVIADEAPPPTYAQAIERLNSPVVLNVTTLEAQSRSTQLPVTTAHDPTQVV</sequence>
<dbReference type="AlphaFoldDB" id="A0AA36HD25"/>
<dbReference type="EMBL" id="CATQJL010000316">
    <property type="protein sequence ID" value="CAJ0607859.1"/>
    <property type="molecule type" value="Genomic_DNA"/>
</dbReference>
<dbReference type="Proteomes" id="UP001176961">
    <property type="component" value="Unassembled WGS sequence"/>
</dbReference>
<feature type="transmembrane region" description="Helical" evidence="1">
    <location>
        <begin position="51"/>
        <end position="71"/>
    </location>
</feature>
<evidence type="ECO:0000313" key="2">
    <source>
        <dbReference type="EMBL" id="CAJ0607859.1"/>
    </source>
</evidence>
<gene>
    <name evidence="2" type="ORF">CYNAS_LOCUS19842</name>
</gene>
<evidence type="ECO:0000313" key="3">
    <source>
        <dbReference type="Proteomes" id="UP001176961"/>
    </source>
</evidence>